<keyword evidence="4 6" id="KW-1133">Transmembrane helix</keyword>
<dbReference type="Proteomes" id="UP001189624">
    <property type="component" value="Chromosome 3"/>
</dbReference>
<keyword evidence="3 6" id="KW-0812">Transmembrane</keyword>
<comment type="subcellular location">
    <subcellularLocation>
        <location evidence="1">Membrane</location>
        <topology evidence="1">Multi-pass membrane protein</topology>
    </subcellularLocation>
</comment>
<organism evidence="7 8">
    <name type="scientific">Sphenostylis stenocarpa</name>
    <dbReference type="NCBI Taxonomy" id="92480"/>
    <lineage>
        <taxon>Eukaryota</taxon>
        <taxon>Viridiplantae</taxon>
        <taxon>Streptophyta</taxon>
        <taxon>Embryophyta</taxon>
        <taxon>Tracheophyta</taxon>
        <taxon>Spermatophyta</taxon>
        <taxon>Magnoliopsida</taxon>
        <taxon>eudicotyledons</taxon>
        <taxon>Gunneridae</taxon>
        <taxon>Pentapetalae</taxon>
        <taxon>rosids</taxon>
        <taxon>fabids</taxon>
        <taxon>Fabales</taxon>
        <taxon>Fabaceae</taxon>
        <taxon>Papilionoideae</taxon>
        <taxon>50 kb inversion clade</taxon>
        <taxon>NPAAA clade</taxon>
        <taxon>indigoferoid/millettioid clade</taxon>
        <taxon>Phaseoleae</taxon>
        <taxon>Sphenostylis</taxon>
    </lineage>
</organism>
<evidence type="ECO:0000313" key="7">
    <source>
        <dbReference type="EMBL" id="CAJ1936683.1"/>
    </source>
</evidence>
<evidence type="ECO:0000313" key="8">
    <source>
        <dbReference type="Proteomes" id="UP001189624"/>
    </source>
</evidence>
<dbReference type="AlphaFoldDB" id="A0AA86SPN2"/>
<feature type="transmembrane region" description="Helical" evidence="6">
    <location>
        <begin position="475"/>
        <end position="493"/>
    </location>
</feature>
<evidence type="ECO:0000256" key="4">
    <source>
        <dbReference type="ARBA" id="ARBA00022989"/>
    </source>
</evidence>
<dbReference type="GO" id="GO:0042910">
    <property type="term" value="F:xenobiotic transmembrane transporter activity"/>
    <property type="evidence" value="ECO:0007669"/>
    <property type="project" value="InterPro"/>
</dbReference>
<dbReference type="GO" id="GO:0015297">
    <property type="term" value="F:antiporter activity"/>
    <property type="evidence" value="ECO:0007669"/>
    <property type="project" value="InterPro"/>
</dbReference>
<dbReference type="PANTHER" id="PTHR11206">
    <property type="entry name" value="MULTIDRUG RESISTANCE PROTEIN"/>
    <property type="match status" value="1"/>
</dbReference>
<accession>A0AA86SPN2</accession>
<feature type="transmembrane region" description="Helical" evidence="6">
    <location>
        <begin position="332"/>
        <end position="357"/>
    </location>
</feature>
<gene>
    <name evidence="7" type="ORF">AYBTSS11_LOCUS7605</name>
</gene>
<sequence>MRIGRKEVVEEVKRQLWLAVPLFSVGILQYILQTISVIFVGRLGTLPLAGATMATSFASVTGFNLLMGLATALDTFCGQSNGAGQYYMLGIHMQRSMFVVLTMSVFLAIIWANIEPILKAMHQDKAICKEAGSYALYMIPSLFAYGLLQCILKFLQTQNIVFPMVVTSGIAAVLHIFLCWLLVFKSRLGSRGAALANSISYWVNAILIFLYVRFSSSCKQSWTGFSKMAFHNLLEFLKLAVPSALMLWKLWVQFLARYDCDESKILMLRSKFLKVWTFELMVLMSGLLPNPTLETSVLSIWFVSELYPNTQPRIFFAFIVQQNLHAGIKKSISYLSSLNTFGLAWMIPFGFSGAVSIRVSNELGGGNPEAASVAVRVVLSIALIEGVILVSAMMLLRHVWGHVYSDDKEVIRYVSAVMPTLAVSSFLDGIQSAFSESNLSHRLFVTLPHIPANPQKSGILAGCGWQKIGACVNLASFYLVGVPCAVVLGFVVHMKSKGLWLGIISAFVVQVLFYIVIALRTNWEEQARKAQSRVERSATSLTTRDS</sequence>
<evidence type="ECO:0000256" key="2">
    <source>
        <dbReference type="ARBA" id="ARBA00010199"/>
    </source>
</evidence>
<feature type="transmembrane region" description="Helical" evidence="6">
    <location>
        <begin position="160"/>
        <end position="183"/>
    </location>
</feature>
<keyword evidence="5 6" id="KW-0472">Membrane</keyword>
<reference evidence="7" key="1">
    <citation type="submission" date="2023-10" db="EMBL/GenBank/DDBJ databases">
        <authorList>
            <person name="Domelevo Entfellner J.-B."/>
        </authorList>
    </citation>
    <scope>NUCLEOTIDE SEQUENCE</scope>
</reference>
<dbReference type="CDD" id="cd13132">
    <property type="entry name" value="MATE_eukaryotic"/>
    <property type="match status" value="1"/>
</dbReference>
<feature type="transmembrane region" description="Helical" evidence="6">
    <location>
        <begin position="134"/>
        <end position="154"/>
    </location>
</feature>
<protein>
    <recommendedName>
        <fullName evidence="6">Protein DETOXIFICATION</fullName>
    </recommendedName>
    <alternativeName>
        <fullName evidence="6">Multidrug and toxic compound extrusion protein</fullName>
    </alternativeName>
</protein>
<evidence type="ECO:0000256" key="6">
    <source>
        <dbReference type="RuleBase" id="RU004914"/>
    </source>
</evidence>
<evidence type="ECO:0000256" key="1">
    <source>
        <dbReference type="ARBA" id="ARBA00004141"/>
    </source>
</evidence>
<evidence type="ECO:0000256" key="5">
    <source>
        <dbReference type="ARBA" id="ARBA00023136"/>
    </source>
</evidence>
<name>A0AA86SPN2_9FABA</name>
<dbReference type="EMBL" id="OY731400">
    <property type="protein sequence ID" value="CAJ1936683.1"/>
    <property type="molecule type" value="Genomic_DNA"/>
</dbReference>
<evidence type="ECO:0000256" key="3">
    <source>
        <dbReference type="ARBA" id="ARBA00022692"/>
    </source>
</evidence>
<dbReference type="GO" id="GO:1990961">
    <property type="term" value="P:xenobiotic detoxification by transmembrane export across the plasma membrane"/>
    <property type="evidence" value="ECO:0007669"/>
    <property type="project" value="InterPro"/>
</dbReference>
<feature type="transmembrane region" description="Helical" evidence="6">
    <location>
        <begin position="195"/>
        <end position="214"/>
    </location>
</feature>
<feature type="transmembrane region" description="Helical" evidence="6">
    <location>
        <begin position="48"/>
        <end position="73"/>
    </location>
</feature>
<dbReference type="Pfam" id="PF01554">
    <property type="entry name" value="MatE"/>
    <property type="match status" value="2"/>
</dbReference>
<keyword evidence="8" id="KW-1185">Reference proteome</keyword>
<dbReference type="NCBIfam" id="TIGR00797">
    <property type="entry name" value="matE"/>
    <property type="match status" value="1"/>
</dbReference>
<dbReference type="GO" id="GO:0016020">
    <property type="term" value="C:membrane"/>
    <property type="evidence" value="ECO:0007669"/>
    <property type="project" value="UniProtKB-SubCell"/>
</dbReference>
<proteinExistence type="inferred from homology"/>
<dbReference type="Gramene" id="rna-AYBTSS11_LOCUS7605">
    <property type="protein sequence ID" value="CAJ1936683.1"/>
    <property type="gene ID" value="gene-AYBTSS11_LOCUS7605"/>
</dbReference>
<feature type="transmembrane region" description="Helical" evidence="6">
    <location>
        <begin position="16"/>
        <end position="41"/>
    </location>
</feature>
<comment type="similarity">
    <text evidence="2 6">Belongs to the multi antimicrobial extrusion (MATE) (TC 2.A.66.1) family.</text>
</comment>
<feature type="transmembrane region" description="Helical" evidence="6">
    <location>
        <begin position="499"/>
        <end position="519"/>
    </location>
</feature>
<dbReference type="InterPro" id="IPR002528">
    <property type="entry name" value="MATE_fam"/>
</dbReference>
<feature type="transmembrane region" description="Helical" evidence="6">
    <location>
        <begin position="93"/>
        <end position="114"/>
    </location>
</feature>
<feature type="transmembrane region" description="Helical" evidence="6">
    <location>
        <begin position="377"/>
        <end position="396"/>
    </location>
</feature>
<dbReference type="InterPro" id="IPR045069">
    <property type="entry name" value="MATE_euk"/>
</dbReference>